<keyword evidence="5" id="KW-0539">Nucleus</keyword>
<evidence type="ECO:0008006" key="8">
    <source>
        <dbReference type="Google" id="ProtNLM"/>
    </source>
</evidence>
<organism evidence="6 7">
    <name type="scientific">Crotalaria pallida</name>
    <name type="common">Smooth rattlebox</name>
    <name type="synonym">Crotalaria striata</name>
    <dbReference type="NCBI Taxonomy" id="3830"/>
    <lineage>
        <taxon>Eukaryota</taxon>
        <taxon>Viridiplantae</taxon>
        <taxon>Streptophyta</taxon>
        <taxon>Embryophyta</taxon>
        <taxon>Tracheophyta</taxon>
        <taxon>Spermatophyta</taxon>
        <taxon>Magnoliopsida</taxon>
        <taxon>eudicotyledons</taxon>
        <taxon>Gunneridae</taxon>
        <taxon>Pentapetalae</taxon>
        <taxon>rosids</taxon>
        <taxon>fabids</taxon>
        <taxon>Fabales</taxon>
        <taxon>Fabaceae</taxon>
        <taxon>Papilionoideae</taxon>
        <taxon>50 kb inversion clade</taxon>
        <taxon>genistoids sensu lato</taxon>
        <taxon>core genistoids</taxon>
        <taxon>Crotalarieae</taxon>
        <taxon>Crotalaria</taxon>
    </lineage>
</organism>
<dbReference type="GO" id="GO:0005634">
    <property type="term" value="C:nucleus"/>
    <property type="evidence" value="ECO:0007669"/>
    <property type="project" value="UniProtKB-SubCell"/>
</dbReference>
<dbReference type="SUPFAM" id="SSF101936">
    <property type="entry name" value="DNA-binding pseudobarrel domain"/>
    <property type="match status" value="1"/>
</dbReference>
<proteinExistence type="predicted"/>
<sequence>MAANQPMETSPVLGKLEVCYDATKDYFHVDKEFVVAHHNSLGVNWNIYTPEGRKFKFFFLQGFITLTGRVLGGWKEFCQEENINHGDKVIFHYMGFSKFRFIREPVAENAE</sequence>
<gene>
    <name evidence="6" type="ORF">RIF29_25099</name>
</gene>
<evidence type="ECO:0000256" key="5">
    <source>
        <dbReference type="ARBA" id="ARBA00023242"/>
    </source>
</evidence>
<comment type="subcellular location">
    <subcellularLocation>
        <location evidence="1">Nucleus</location>
    </subcellularLocation>
</comment>
<evidence type="ECO:0000256" key="3">
    <source>
        <dbReference type="ARBA" id="ARBA00023125"/>
    </source>
</evidence>
<dbReference type="AlphaFoldDB" id="A0AAN9ELP9"/>
<dbReference type="Proteomes" id="UP001372338">
    <property type="component" value="Unassembled WGS sequence"/>
</dbReference>
<evidence type="ECO:0000256" key="1">
    <source>
        <dbReference type="ARBA" id="ARBA00004123"/>
    </source>
</evidence>
<evidence type="ECO:0000256" key="4">
    <source>
        <dbReference type="ARBA" id="ARBA00023163"/>
    </source>
</evidence>
<keyword evidence="4" id="KW-0804">Transcription</keyword>
<keyword evidence="3" id="KW-0238">DNA-binding</keyword>
<evidence type="ECO:0000256" key="2">
    <source>
        <dbReference type="ARBA" id="ARBA00023015"/>
    </source>
</evidence>
<evidence type="ECO:0000313" key="6">
    <source>
        <dbReference type="EMBL" id="KAK7259491.1"/>
    </source>
</evidence>
<dbReference type="Gene3D" id="2.40.330.10">
    <property type="entry name" value="DNA-binding pseudobarrel domain"/>
    <property type="match status" value="1"/>
</dbReference>
<dbReference type="EMBL" id="JAYWIO010000005">
    <property type="protein sequence ID" value="KAK7259491.1"/>
    <property type="molecule type" value="Genomic_DNA"/>
</dbReference>
<reference evidence="6 7" key="1">
    <citation type="submission" date="2024-01" db="EMBL/GenBank/DDBJ databases">
        <title>The genomes of 5 underutilized Papilionoideae crops provide insights into root nodulation and disease resistanc.</title>
        <authorList>
            <person name="Yuan L."/>
        </authorList>
    </citation>
    <scope>NUCLEOTIDE SEQUENCE [LARGE SCALE GENOMIC DNA]</scope>
    <source>
        <strain evidence="6">ZHUSHIDOU_FW_LH</strain>
        <tissue evidence="6">Leaf</tissue>
    </source>
</reference>
<dbReference type="GO" id="GO:0003677">
    <property type="term" value="F:DNA binding"/>
    <property type="evidence" value="ECO:0007669"/>
    <property type="project" value="UniProtKB-KW"/>
</dbReference>
<keyword evidence="7" id="KW-1185">Reference proteome</keyword>
<evidence type="ECO:0000313" key="7">
    <source>
        <dbReference type="Proteomes" id="UP001372338"/>
    </source>
</evidence>
<keyword evidence="2" id="KW-0805">Transcription regulation</keyword>
<dbReference type="InterPro" id="IPR015300">
    <property type="entry name" value="DNA-bd_pseudobarrel_sf"/>
</dbReference>
<protein>
    <recommendedName>
        <fullName evidence="8">TF-B3 domain-containing protein</fullName>
    </recommendedName>
</protein>
<accession>A0AAN9ELP9</accession>
<comment type="caution">
    <text evidence="6">The sequence shown here is derived from an EMBL/GenBank/DDBJ whole genome shotgun (WGS) entry which is preliminary data.</text>
</comment>
<name>A0AAN9ELP9_CROPI</name>